<dbReference type="Pfam" id="PF13193">
    <property type="entry name" value="AMP-binding_C"/>
    <property type="match status" value="1"/>
</dbReference>
<dbReference type="InterPro" id="IPR009081">
    <property type="entry name" value="PP-bd_ACP"/>
</dbReference>
<evidence type="ECO:0000259" key="4">
    <source>
        <dbReference type="PROSITE" id="PS50075"/>
    </source>
</evidence>
<dbReference type="Gene3D" id="3.30.300.30">
    <property type="match status" value="1"/>
</dbReference>
<dbReference type="GO" id="GO:0043041">
    <property type="term" value="P:amino acid activation for nonribosomal peptide biosynthetic process"/>
    <property type="evidence" value="ECO:0007669"/>
    <property type="project" value="TreeGrafter"/>
</dbReference>
<dbReference type="InterPro" id="IPR029058">
    <property type="entry name" value="AB_hydrolase_fold"/>
</dbReference>
<dbReference type="InterPro" id="IPR020845">
    <property type="entry name" value="AMP-binding_CS"/>
</dbReference>
<dbReference type="AlphaFoldDB" id="A0A939C3U0"/>
<dbReference type="Pfam" id="PF00550">
    <property type="entry name" value="PP-binding"/>
    <property type="match status" value="1"/>
</dbReference>
<organism evidence="5 6">
    <name type="scientific">Nakamurella leprariae</name>
    <dbReference type="NCBI Taxonomy" id="2803911"/>
    <lineage>
        <taxon>Bacteria</taxon>
        <taxon>Bacillati</taxon>
        <taxon>Actinomycetota</taxon>
        <taxon>Actinomycetes</taxon>
        <taxon>Nakamurellales</taxon>
        <taxon>Nakamurellaceae</taxon>
        <taxon>Nakamurella</taxon>
    </lineage>
</organism>
<dbReference type="SMART" id="SM00823">
    <property type="entry name" value="PKS_PP"/>
    <property type="match status" value="1"/>
</dbReference>
<evidence type="ECO:0000256" key="3">
    <source>
        <dbReference type="ARBA" id="ARBA00022553"/>
    </source>
</evidence>
<dbReference type="SUPFAM" id="SSF56801">
    <property type="entry name" value="Acetyl-CoA synthetase-like"/>
    <property type="match status" value="1"/>
</dbReference>
<dbReference type="Gene3D" id="1.10.1200.10">
    <property type="entry name" value="ACP-like"/>
    <property type="match status" value="1"/>
</dbReference>
<dbReference type="InterPro" id="IPR020802">
    <property type="entry name" value="TesA-like"/>
</dbReference>
<keyword evidence="2" id="KW-0596">Phosphopantetheine</keyword>
<keyword evidence="6" id="KW-1185">Reference proteome</keyword>
<dbReference type="GO" id="GO:0016787">
    <property type="term" value="F:hydrolase activity"/>
    <property type="evidence" value="ECO:0007669"/>
    <property type="project" value="UniProtKB-KW"/>
</dbReference>
<dbReference type="Gene3D" id="3.40.50.1820">
    <property type="entry name" value="alpha/beta hydrolase"/>
    <property type="match status" value="1"/>
</dbReference>
<gene>
    <name evidence="5" type="ORF">JL106_19135</name>
</gene>
<dbReference type="Pfam" id="PF00975">
    <property type="entry name" value="Thioesterase"/>
    <property type="match status" value="1"/>
</dbReference>
<dbReference type="SUPFAM" id="SSF53474">
    <property type="entry name" value="alpha/beta-Hydrolases"/>
    <property type="match status" value="1"/>
</dbReference>
<dbReference type="InterPro" id="IPR020806">
    <property type="entry name" value="PKS_PP-bd"/>
</dbReference>
<dbReference type="PROSITE" id="PS00455">
    <property type="entry name" value="AMP_BINDING"/>
    <property type="match status" value="1"/>
</dbReference>
<feature type="domain" description="Carrier" evidence="4">
    <location>
        <begin position="527"/>
        <end position="602"/>
    </location>
</feature>
<dbReference type="InterPro" id="IPR001031">
    <property type="entry name" value="Thioesterase"/>
</dbReference>
<dbReference type="GO" id="GO:0044550">
    <property type="term" value="P:secondary metabolite biosynthetic process"/>
    <property type="evidence" value="ECO:0007669"/>
    <property type="project" value="TreeGrafter"/>
</dbReference>
<sequence length="865" mass="91883">MTSSLAVRPTLAPLADPVDARSVAHRWRAVVTAVGCRPAITSPGRAYSYREADERSARLGAALRSRVPAGSGPIGLLLGHDADCLVTMLAVIRTGRPVVVLDAHMPADRLRTIADLGRLAAVVTDAGHAGAATAVTDCVPLVVDAADLLDGAPTDPDLPDPAVGLDDPLSIIFTSGSTGRPKGVVITHGQTLNDGWAIRTSMRLTGDDRCATVMPLGFLAGFDFALTALLCGATAHVVDPRDLGVAGLVDELRQEAITATFCTPHLARSLAPAMPAGSRLDALRVVATAGEAVHGRDVTALRPAMAHDGVFVNVTGSSEVASFAAFRVEADDPVPAGPVPAGTPVPNKHYHLVDEDGVRVPEGTPGHLVITSRYLSGGYCTDPELTAERFRIDERGERYHRQSDTARIDDGVLTLLGRDDAAVKVRGYFVDPSEVEHAIRDSPSVHEVVVVPVKTPDAPTFLAAYVVPDPRAAVESVAALRRRLRDRLPEYMVPAVLVPLAALPRTERGKVDRTALPPAHRRPAGAPPTTQWELVVADLWSELLGLDGVGLDDDFMAMGADSLVAEQMLAAAADRFGVQLVTSDLVESPTLREFSRRISLGTSSLPTHPDVVALGGRGAGTPVFCFAGGGSLALGFAPIASHLGDRPVYAFQAHGLEWRATPDRTVQAATDRALALLRVLQPRGPYVLLGHSFGGLLALEAARRLSEAGEEVALVAMLDTFLIGGPASQQRSPSEAVEAAAPRSGRIAGALRGALPAGLPERGQWGRHLRGRLAGVVPFRGQRQFDAFFDHTVRIAQRHRLQPWDGDVLLLAAQDYPYREQDWAPLLPGRLQVRDLACEHSSMIREPHASTVAEHLRAELAAREL</sequence>
<dbReference type="RefSeq" id="WP_205262370.1">
    <property type="nucleotide sequence ID" value="NZ_JAERWK010000026.1"/>
</dbReference>
<dbReference type="PANTHER" id="PTHR45527">
    <property type="entry name" value="NONRIBOSOMAL PEPTIDE SYNTHETASE"/>
    <property type="match status" value="1"/>
</dbReference>
<dbReference type="InterPro" id="IPR045851">
    <property type="entry name" value="AMP-bd_C_sf"/>
</dbReference>
<name>A0A939C3U0_9ACTN</name>
<dbReference type="EMBL" id="JAERWK010000026">
    <property type="protein sequence ID" value="MBM9469407.1"/>
    <property type="molecule type" value="Genomic_DNA"/>
</dbReference>
<proteinExistence type="predicted"/>
<reference evidence="5" key="1">
    <citation type="submission" date="2021-01" db="EMBL/GenBank/DDBJ databases">
        <title>YIM 132084 draft genome.</title>
        <authorList>
            <person name="An D."/>
        </authorList>
    </citation>
    <scope>NUCLEOTIDE SEQUENCE</scope>
    <source>
        <strain evidence="5">YIM 132084</strain>
    </source>
</reference>
<dbReference type="GO" id="GO:0031177">
    <property type="term" value="F:phosphopantetheine binding"/>
    <property type="evidence" value="ECO:0007669"/>
    <property type="project" value="InterPro"/>
</dbReference>
<dbReference type="SUPFAM" id="SSF47336">
    <property type="entry name" value="ACP-like"/>
    <property type="match status" value="1"/>
</dbReference>
<evidence type="ECO:0000256" key="2">
    <source>
        <dbReference type="ARBA" id="ARBA00022450"/>
    </source>
</evidence>
<dbReference type="InterPro" id="IPR025110">
    <property type="entry name" value="AMP-bd_C"/>
</dbReference>
<dbReference type="SMART" id="SM00824">
    <property type="entry name" value="PKS_TE"/>
    <property type="match status" value="1"/>
</dbReference>
<evidence type="ECO:0000313" key="5">
    <source>
        <dbReference type="EMBL" id="MBM9469407.1"/>
    </source>
</evidence>
<dbReference type="Pfam" id="PF00501">
    <property type="entry name" value="AMP-binding"/>
    <property type="match status" value="1"/>
</dbReference>
<dbReference type="GO" id="GO:0005737">
    <property type="term" value="C:cytoplasm"/>
    <property type="evidence" value="ECO:0007669"/>
    <property type="project" value="TreeGrafter"/>
</dbReference>
<dbReference type="InterPro" id="IPR000873">
    <property type="entry name" value="AMP-dep_synth/lig_dom"/>
</dbReference>
<protein>
    <submittedName>
        <fullName evidence="5">Alpha/beta fold hydrolase</fullName>
    </submittedName>
</protein>
<comment type="cofactor">
    <cofactor evidence="1">
        <name>pantetheine 4'-phosphate</name>
        <dbReference type="ChEBI" id="CHEBI:47942"/>
    </cofactor>
</comment>
<keyword evidence="5" id="KW-0378">Hydrolase</keyword>
<dbReference type="Gene3D" id="3.40.50.12780">
    <property type="entry name" value="N-terminal domain of ligase-like"/>
    <property type="match status" value="1"/>
</dbReference>
<dbReference type="InterPro" id="IPR036736">
    <property type="entry name" value="ACP-like_sf"/>
</dbReference>
<dbReference type="Proteomes" id="UP000663792">
    <property type="component" value="Unassembled WGS sequence"/>
</dbReference>
<evidence type="ECO:0000256" key="1">
    <source>
        <dbReference type="ARBA" id="ARBA00001957"/>
    </source>
</evidence>
<keyword evidence="3" id="KW-0597">Phosphoprotein</keyword>
<dbReference type="PROSITE" id="PS50075">
    <property type="entry name" value="CARRIER"/>
    <property type="match status" value="1"/>
</dbReference>
<dbReference type="InterPro" id="IPR042099">
    <property type="entry name" value="ANL_N_sf"/>
</dbReference>
<evidence type="ECO:0000313" key="6">
    <source>
        <dbReference type="Proteomes" id="UP000663792"/>
    </source>
</evidence>
<comment type="caution">
    <text evidence="5">The sequence shown here is derived from an EMBL/GenBank/DDBJ whole genome shotgun (WGS) entry which is preliminary data.</text>
</comment>
<accession>A0A939C3U0</accession>
<dbReference type="PANTHER" id="PTHR45527:SF1">
    <property type="entry name" value="FATTY ACID SYNTHASE"/>
    <property type="match status" value="1"/>
</dbReference>